<dbReference type="AlphaFoldDB" id="A0A4Q8LAS9"/>
<evidence type="ECO:0000256" key="4">
    <source>
        <dbReference type="ARBA" id="ARBA00011193"/>
    </source>
</evidence>
<evidence type="ECO:0000256" key="2">
    <source>
        <dbReference type="ARBA" id="ARBA00004902"/>
    </source>
</evidence>
<sequence>MSIVIVRGPDHLTTPPAPPESLPSPVMHGLAELACCAGKTIALRSCASERELLQTLSLCQRSQVELVLLDPGACGASPRLHDLLARQPLPYIEVHDDLPGQPEACLPDSGGRRIARAQGYGAHSYTLALSLALEHLGCSEVGHVHVGT</sequence>
<accession>A0A4Q8LAS9</accession>
<dbReference type="InterPro" id="IPR036441">
    <property type="entry name" value="DHquinase_II_sf"/>
</dbReference>
<evidence type="ECO:0000313" key="8">
    <source>
        <dbReference type="EMBL" id="TAA25762.1"/>
    </source>
</evidence>
<protein>
    <recommendedName>
        <fullName evidence="5">3-dehydroquinate dehydratase</fullName>
        <ecNumber evidence="5">4.2.1.10</ecNumber>
    </recommendedName>
</protein>
<name>A0A4Q8LAS9_9GAMM</name>
<dbReference type="OrthoDB" id="5984855at2"/>
<proteinExistence type="inferred from homology"/>
<comment type="similarity">
    <text evidence="3">Belongs to the type-II 3-dehydroquinase family.</text>
</comment>
<reference evidence="8 9" key="1">
    <citation type="submission" date="2019-02" db="EMBL/GenBank/DDBJ databases">
        <title>WGS of Pseudoxanthomonas species novum from clinical isolates.</title>
        <authorList>
            <person name="Bernier A.-M."/>
            <person name="Bernard K."/>
            <person name="Vachon A."/>
        </authorList>
    </citation>
    <scope>NUCLEOTIDE SEQUENCE [LARGE SCALE GENOMIC DNA]</scope>
    <source>
        <strain evidence="8 9">NML171200</strain>
    </source>
</reference>
<comment type="caution">
    <text evidence="8">The sequence shown here is derived from an EMBL/GenBank/DDBJ whole genome shotgun (WGS) entry which is preliminary data.</text>
</comment>
<dbReference type="GO" id="GO:0003855">
    <property type="term" value="F:3-dehydroquinate dehydratase activity"/>
    <property type="evidence" value="ECO:0007669"/>
    <property type="project" value="UniProtKB-EC"/>
</dbReference>
<comment type="catalytic activity">
    <reaction evidence="1">
        <text>3-dehydroquinate = 3-dehydroshikimate + H2O</text>
        <dbReference type="Rhea" id="RHEA:21096"/>
        <dbReference type="ChEBI" id="CHEBI:15377"/>
        <dbReference type="ChEBI" id="CHEBI:16630"/>
        <dbReference type="ChEBI" id="CHEBI:32364"/>
        <dbReference type="EC" id="4.2.1.10"/>
    </reaction>
</comment>
<dbReference type="Proteomes" id="UP000292627">
    <property type="component" value="Unassembled WGS sequence"/>
</dbReference>
<dbReference type="EMBL" id="SHMC01000003">
    <property type="protein sequence ID" value="TAA25762.1"/>
    <property type="molecule type" value="Genomic_DNA"/>
</dbReference>
<organism evidence="8 9">
    <name type="scientific">Pseudoxanthomonas winnipegensis</name>
    <dbReference type="NCBI Taxonomy" id="2480810"/>
    <lineage>
        <taxon>Bacteria</taxon>
        <taxon>Pseudomonadati</taxon>
        <taxon>Pseudomonadota</taxon>
        <taxon>Gammaproteobacteria</taxon>
        <taxon>Lysobacterales</taxon>
        <taxon>Lysobacteraceae</taxon>
        <taxon>Pseudoxanthomonas</taxon>
    </lineage>
</organism>
<dbReference type="RefSeq" id="WP_130551380.1">
    <property type="nucleotide sequence ID" value="NZ_SHMC01000003.1"/>
</dbReference>
<evidence type="ECO:0000256" key="3">
    <source>
        <dbReference type="ARBA" id="ARBA00011037"/>
    </source>
</evidence>
<dbReference type="EC" id="4.2.1.10" evidence="5"/>
<dbReference type="Gene3D" id="3.40.50.9100">
    <property type="entry name" value="Dehydroquinase, class II"/>
    <property type="match status" value="1"/>
</dbReference>
<dbReference type="SUPFAM" id="SSF52304">
    <property type="entry name" value="Type II 3-dehydroquinate dehydratase"/>
    <property type="match status" value="1"/>
</dbReference>
<keyword evidence="6" id="KW-0456">Lyase</keyword>
<dbReference type="UniPathway" id="UPA00053">
    <property type="reaction ID" value="UER00086"/>
</dbReference>
<comment type="subunit">
    <text evidence="4">Homododecamer.</text>
</comment>
<gene>
    <name evidence="8" type="ORF">EA660_10015</name>
</gene>
<evidence type="ECO:0000256" key="1">
    <source>
        <dbReference type="ARBA" id="ARBA00001864"/>
    </source>
</evidence>
<feature type="region of interest" description="Disordered" evidence="7">
    <location>
        <begin position="1"/>
        <end position="22"/>
    </location>
</feature>
<evidence type="ECO:0000256" key="7">
    <source>
        <dbReference type="SAM" id="MobiDB-lite"/>
    </source>
</evidence>
<evidence type="ECO:0000256" key="6">
    <source>
        <dbReference type="ARBA" id="ARBA00023239"/>
    </source>
</evidence>
<comment type="pathway">
    <text evidence="2">Metabolic intermediate biosynthesis; chorismate biosynthesis; chorismate from D-erythrose 4-phosphate and phosphoenolpyruvate: step 3/7.</text>
</comment>
<evidence type="ECO:0000256" key="5">
    <source>
        <dbReference type="ARBA" id="ARBA00012060"/>
    </source>
</evidence>
<evidence type="ECO:0000313" key="9">
    <source>
        <dbReference type="Proteomes" id="UP000292627"/>
    </source>
</evidence>
<dbReference type="GO" id="GO:0009423">
    <property type="term" value="P:chorismate biosynthetic process"/>
    <property type="evidence" value="ECO:0007669"/>
    <property type="project" value="UniProtKB-UniPathway"/>
</dbReference>